<name>A0ABR2DQ07_9ROSI</name>
<keyword evidence="5 6" id="KW-0560">Oxidoreductase</keyword>
<evidence type="ECO:0000313" key="8">
    <source>
        <dbReference type="Proteomes" id="UP001472677"/>
    </source>
</evidence>
<evidence type="ECO:0000256" key="5">
    <source>
        <dbReference type="ARBA" id="ARBA00023002"/>
    </source>
</evidence>
<accession>A0ABR2DQ07</accession>
<evidence type="ECO:0000256" key="2">
    <source>
        <dbReference type="ARBA" id="ARBA00022630"/>
    </source>
</evidence>
<dbReference type="EC" id="1.-.-.-" evidence="6"/>
<dbReference type="PIRSF" id="PIRSF000332">
    <property type="entry name" value="FMO"/>
    <property type="match status" value="1"/>
</dbReference>
<evidence type="ECO:0000256" key="3">
    <source>
        <dbReference type="ARBA" id="ARBA00022827"/>
    </source>
</evidence>
<evidence type="ECO:0000256" key="4">
    <source>
        <dbReference type="ARBA" id="ARBA00022857"/>
    </source>
</evidence>
<comment type="cofactor">
    <cofactor evidence="6">
        <name>FAD</name>
        <dbReference type="ChEBI" id="CHEBI:57692"/>
    </cofactor>
</comment>
<dbReference type="InterPro" id="IPR020946">
    <property type="entry name" value="Flavin_mOase-like"/>
</dbReference>
<keyword evidence="6" id="KW-0503">Monooxygenase</keyword>
<dbReference type="Gene3D" id="3.50.50.60">
    <property type="entry name" value="FAD/NAD(P)-binding domain"/>
    <property type="match status" value="2"/>
</dbReference>
<comment type="similarity">
    <text evidence="1 6">Belongs to the FMO family.</text>
</comment>
<reference evidence="7 8" key="1">
    <citation type="journal article" date="2024" name="G3 (Bethesda)">
        <title>Genome assembly of Hibiscus sabdariffa L. provides insights into metabolisms of medicinal natural products.</title>
        <authorList>
            <person name="Kim T."/>
        </authorList>
    </citation>
    <scope>NUCLEOTIDE SEQUENCE [LARGE SCALE GENOMIC DNA]</scope>
    <source>
        <strain evidence="7">TK-2024</strain>
        <tissue evidence="7">Old leaves</tissue>
    </source>
</reference>
<comment type="caution">
    <text evidence="7">The sequence shown here is derived from an EMBL/GenBank/DDBJ whole genome shotgun (WGS) entry which is preliminary data.</text>
</comment>
<evidence type="ECO:0000313" key="7">
    <source>
        <dbReference type="EMBL" id="KAK8543080.1"/>
    </source>
</evidence>
<evidence type="ECO:0000256" key="1">
    <source>
        <dbReference type="ARBA" id="ARBA00009183"/>
    </source>
</evidence>
<dbReference type="InterPro" id="IPR036188">
    <property type="entry name" value="FAD/NAD-bd_sf"/>
</dbReference>
<dbReference type="Pfam" id="PF00743">
    <property type="entry name" value="FMO-like"/>
    <property type="match status" value="1"/>
</dbReference>
<dbReference type="SUPFAM" id="SSF51905">
    <property type="entry name" value="FAD/NAD(P)-binding domain"/>
    <property type="match status" value="2"/>
</dbReference>
<dbReference type="InterPro" id="IPR000960">
    <property type="entry name" value="Flavin_mOase"/>
</dbReference>
<dbReference type="InterPro" id="IPR050346">
    <property type="entry name" value="FMO-like"/>
</dbReference>
<sequence>MADHCESPSLVISNSKTAIIGAGFSGIAAAKQLCHHYPIVFEASDCIGGVWKSCAYNSTKLQSTRKNYEFAEFPWPNRNDPSSPSKLEVLDYLESYAKHFDVLKFINFNSKVVELRFARPLVGNAGYCWPWDQPSQGQPVWEIAVQTKDSDNLKCYAFEFVVVFIGQYGDIPKIPKFPSNKGPEIFKGKILHTIDYCKLNKEAASQLLEGNKVVVVGYKKSAIDLAVECAQANQGAEGQPCTMVVRTPHWIAPNHWFFGLLFSFFYTSRSSELLHERPNQTIFRTLLCFLLSPLRRGVSKLMESFLLWKLPLKKYGLKPDHPFEEDIASCQMATVPENFFAEADKGNIVFKRASEWWFWEEGIEFDDNTKTTADVVILGTGYNGMKKLKTILPEPFRSMIDYPYGIMSLYRGTIHPLIPNMSFVGYVESVSNVGASELRSKWVARLMDEKFKLLSTEIMAEQTLREMELMRRRTKFFKRPCIATFSINQADEMCKEMGCQL</sequence>
<protein>
    <recommendedName>
        <fullName evidence="6">Flavin-containing monooxygenase</fullName>
        <ecNumber evidence="6">1.-.-.-</ecNumber>
    </recommendedName>
</protein>
<evidence type="ECO:0000256" key="6">
    <source>
        <dbReference type="RuleBase" id="RU361177"/>
    </source>
</evidence>
<dbReference type="Proteomes" id="UP001472677">
    <property type="component" value="Unassembled WGS sequence"/>
</dbReference>
<keyword evidence="2 6" id="KW-0285">Flavoprotein</keyword>
<organism evidence="7 8">
    <name type="scientific">Hibiscus sabdariffa</name>
    <name type="common">roselle</name>
    <dbReference type="NCBI Taxonomy" id="183260"/>
    <lineage>
        <taxon>Eukaryota</taxon>
        <taxon>Viridiplantae</taxon>
        <taxon>Streptophyta</taxon>
        <taxon>Embryophyta</taxon>
        <taxon>Tracheophyta</taxon>
        <taxon>Spermatophyta</taxon>
        <taxon>Magnoliopsida</taxon>
        <taxon>eudicotyledons</taxon>
        <taxon>Gunneridae</taxon>
        <taxon>Pentapetalae</taxon>
        <taxon>rosids</taxon>
        <taxon>malvids</taxon>
        <taxon>Malvales</taxon>
        <taxon>Malvaceae</taxon>
        <taxon>Malvoideae</taxon>
        <taxon>Hibiscus</taxon>
    </lineage>
</organism>
<keyword evidence="3 6" id="KW-0274">FAD</keyword>
<gene>
    <name evidence="7" type="ORF">V6N12_015648</name>
</gene>
<keyword evidence="4" id="KW-0521">NADP</keyword>
<keyword evidence="8" id="KW-1185">Reference proteome</keyword>
<dbReference type="EMBL" id="JBBPBM010000024">
    <property type="protein sequence ID" value="KAK8543080.1"/>
    <property type="molecule type" value="Genomic_DNA"/>
</dbReference>
<proteinExistence type="inferred from homology"/>
<dbReference type="PANTHER" id="PTHR23023">
    <property type="entry name" value="DIMETHYLANILINE MONOOXYGENASE"/>
    <property type="match status" value="1"/>
</dbReference>